<dbReference type="STRING" id="1348657.M622_04390"/>
<name>S9ZL64_9RHOO</name>
<protein>
    <recommendedName>
        <fullName evidence="4">CopC domain-containing protein</fullName>
    </recommendedName>
</protein>
<dbReference type="PATRIC" id="fig|1348657.5.peg.2358"/>
<evidence type="ECO:0000313" key="3">
    <source>
        <dbReference type="Proteomes" id="UP000015455"/>
    </source>
</evidence>
<reference evidence="2 3" key="1">
    <citation type="submission" date="2013-06" db="EMBL/GenBank/DDBJ databases">
        <title>Draft genome sequence of Thauera terpenica.</title>
        <authorList>
            <person name="Liu B."/>
            <person name="Frostegard A.H."/>
            <person name="Shapleigh J.P."/>
        </authorList>
    </citation>
    <scope>NUCLEOTIDE SEQUENCE [LARGE SCALE GENOMIC DNA]</scope>
    <source>
        <strain evidence="2 3">58Eu</strain>
    </source>
</reference>
<gene>
    <name evidence="2" type="ORF">M622_04390</name>
</gene>
<sequence length="113" mass="12364">MPVDVLRKIPFSLLLLSLAGAPGSAANAAPSRAFPEDARKTTITFAPAGTVLVEDQPVSLSPGAQIRNTYNRIVQPSHIRGEYKVRVKFDKHGQIHRVWILTPEEAATPDPKR</sequence>
<proteinExistence type="predicted"/>
<dbReference type="AlphaFoldDB" id="S9ZL64"/>
<dbReference type="eggNOG" id="ENOG503154P">
    <property type="taxonomic scope" value="Bacteria"/>
</dbReference>
<dbReference type="Proteomes" id="UP000015455">
    <property type="component" value="Unassembled WGS sequence"/>
</dbReference>
<organism evidence="2 3">
    <name type="scientific">Thauera terpenica 58Eu</name>
    <dbReference type="NCBI Taxonomy" id="1348657"/>
    <lineage>
        <taxon>Bacteria</taxon>
        <taxon>Pseudomonadati</taxon>
        <taxon>Pseudomonadota</taxon>
        <taxon>Betaproteobacteria</taxon>
        <taxon>Rhodocyclales</taxon>
        <taxon>Zoogloeaceae</taxon>
        <taxon>Thauera</taxon>
    </lineage>
</organism>
<evidence type="ECO:0008006" key="4">
    <source>
        <dbReference type="Google" id="ProtNLM"/>
    </source>
</evidence>
<keyword evidence="1" id="KW-0732">Signal</keyword>
<feature type="signal peptide" evidence="1">
    <location>
        <begin position="1"/>
        <end position="28"/>
    </location>
</feature>
<feature type="chain" id="PRO_5004573742" description="CopC domain-containing protein" evidence="1">
    <location>
        <begin position="29"/>
        <end position="113"/>
    </location>
</feature>
<dbReference type="EMBL" id="ATJV01000059">
    <property type="protein sequence ID" value="EPZ15376.1"/>
    <property type="molecule type" value="Genomic_DNA"/>
</dbReference>
<accession>S9ZL64</accession>
<keyword evidence="3" id="KW-1185">Reference proteome</keyword>
<evidence type="ECO:0000313" key="2">
    <source>
        <dbReference type="EMBL" id="EPZ15376.1"/>
    </source>
</evidence>
<comment type="caution">
    <text evidence="2">The sequence shown here is derived from an EMBL/GenBank/DDBJ whole genome shotgun (WGS) entry which is preliminary data.</text>
</comment>
<evidence type="ECO:0000256" key="1">
    <source>
        <dbReference type="SAM" id="SignalP"/>
    </source>
</evidence>